<dbReference type="SMART" id="SM00382">
    <property type="entry name" value="AAA"/>
    <property type="match status" value="1"/>
</dbReference>
<dbReference type="InterPro" id="IPR003439">
    <property type="entry name" value="ABC_transporter-like_ATP-bd"/>
</dbReference>
<dbReference type="EMBL" id="VLPL01000003">
    <property type="protein sequence ID" value="TSJ45722.1"/>
    <property type="molecule type" value="Genomic_DNA"/>
</dbReference>
<dbReference type="PANTHER" id="PTHR43394:SF1">
    <property type="entry name" value="ATP-BINDING CASSETTE SUB-FAMILY B MEMBER 10, MITOCHONDRIAL"/>
    <property type="match status" value="1"/>
</dbReference>
<dbReference type="PROSITE" id="PS00211">
    <property type="entry name" value="ABC_TRANSPORTER_1"/>
    <property type="match status" value="1"/>
</dbReference>
<feature type="domain" description="ABC transmembrane type-1" evidence="10">
    <location>
        <begin position="27"/>
        <end position="314"/>
    </location>
</feature>
<comment type="subcellular location">
    <subcellularLocation>
        <location evidence="1">Cell membrane</location>
        <topology evidence="1">Multi-pass membrane protein</topology>
    </subcellularLocation>
</comment>
<dbReference type="FunFam" id="3.40.50.300:FF:000287">
    <property type="entry name" value="Multidrug ABC transporter ATP-binding protein"/>
    <property type="match status" value="1"/>
</dbReference>
<dbReference type="Gene3D" id="3.40.50.300">
    <property type="entry name" value="P-loop containing nucleotide triphosphate hydrolases"/>
    <property type="match status" value="1"/>
</dbReference>
<dbReference type="Gene3D" id="1.20.1560.10">
    <property type="entry name" value="ABC transporter type 1, transmembrane domain"/>
    <property type="match status" value="1"/>
</dbReference>
<keyword evidence="12" id="KW-1185">Reference proteome</keyword>
<dbReference type="CDD" id="cd18544">
    <property type="entry name" value="ABC_6TM_TmrA_like"/>
    <property type="match status" value="1"/>
</dbReference>
<dbReference type="InterPro" id="IPR003593">
    <property type="entry name" value="AAA+_ATPase"/>
</dbReference>
<evidence type="ECO:0000313" key="11">
    <source>
        <dbReference type="EMBL" id="TSJ45722.1"/>
    </source>
</evidence>
<evidence type="ECO:0000259" key="10">
    <source>
        <dbReference type="PROSITE" id="PS50929"/>
    </source>
</evidence>
<dbReference type="Pfam" id="PF00005">
    <property type="entry name" value="ABC_tran"/>
    <property type="match status" value="1"/>
</dbReference>
<dbReference type="InterPro" id="IPR039421">
    <property type="entry name" value="Type_1_exporter"/>
</dbReference>
<dbReference type="PANTHER" id="PTHR43394">
    <property type="entry name" value="ATP-DEPENDENT PERMEASE MDL1, MITOCHONDRIAL"/>
    <property type="match status" value="1"/>
</dbReference>
<evidence type="ECO:0000256" key="4">
    <source>
        <dbReference type="ARBA" id="ARBA00022741"/>
    </source>
</evidence>
<dbReference type="GO" id="GO:0005886">
    <property type="term" value="C:plasma membrane"/>
    <property type="evidence" value="ECO:0007669"/>
    <property type="project" value="UniProtKB-SubCell"/>
</dbReference>
<feature type="transmembrane region" description="Helical" evidence="8">
    <location>
        <begin position="63"/>
        <end position="88"/>
    </location>
</feature>
<dbReference type="AlphaFoldDB" id="A0A556N0K1"/>
<sequence>MAKQSKIDFRIFRRLLKFAKPYRGLLILAFICTVLLSILGPLRPMIIGNMVQKYVVDSPNTSLFFQWTLIVGGILIFEALLQFSAAYFSNLMAQSVIRDIRVKVFNHLSTFRMQFFDRSPVGGLVTRVVSDIEAISEVFSSGLIDILGDLLMLVVVLALMFTSNWQLSLLTLIPIPILIFATRVFAKAMRKSFQQEGTAVHRLNSFVQERLTGMNIVQVFGREKMEYVAFQEVNKTHRQAHVNAVWAFSIFFPVVEFLSSLSVALLIVWCAFSMTDEKVGDKQLFGTVFSFTLWIQMLFRPIRMLADKFNILQRGIVRADKVFELLDTHEHVQESGTVTHCDFEQPLKFEHVYFAYKDEDWVLKDINLTIQPKETIAFVGATGAGKTSIVNLLSRFYEYQKGTIHIGELELREIQMDTLRKNIAIVLQDVFLFSDTIHNNITLGNEEISREEVIAAAKAVGADSFIEKLPNGYDYQVGERGGVLSVGQRQLLAFIRAYVYNPHILILDEATSSVDNESELLIQRATEQLTKGRTSIVIAHRLSTIQAADKIIVLDKGEIQEIGSHEELLRKDGMYRKLHSMQFTKK</sequence>
<reference evidence="11 12" key="1">
    <citation type="submission" date="2019-07" db="EMBL/GenBank/DDBJ databases">
        <authorList>
            <person name="Huq M.A."/>
        </authorList>
    </citation>
    <scope>NUCLEOTIDE SEQUENCE [LARGE SCALE GENOMIC DNA]</scope>
    <source>
        <strain evidence="11 12">MAH-3</strain>
    </source>
</reference>
<keyword evidence="5 11" id="KW-0067">ATP-binding</keyword>
<feature type="transmembrane region" description="Helical" evidence="8">
    <location>
        <begin position="245"/>
        <end position="272"/>
    </location>
</feature>
<evidence type="ECO:0000256" key="3">
    <source>
        <dbReference type="ARBA" id="ARBA00022692"/>
    </source>
</evidence>
<feature type="transmembrane region" description="Helical" evidence="8">
    <location>
        <begin position="167"/>
        <end position="186"/>
    </location>
</feature>
<dbReference type="OrthoDB" id="9780296at2"/>
<dbReference type="Proteomes" id="UP000316008">
    <property type="component" value="Unassembled WGS sequence"/>
</dbReference>
<dbReference type="InterPro" id="IPR027417">
    <property type="entry name" value="P-loop_NTPase"/>
</dbReference>
<evidence type="ECO:0000256" key="1">
    <source>
        <dbReference type="ARBA" id="ARBA00004651"/>
    </source>
</evidence>
<dbReference type="GO" id="GO:0005524">
    <property type="term" value="F:ATP binding"/>
    <property type="evidence" value="ECO:0007669"/>
    <property type="project" value="UniProtKB-KW"/>
</dbReference>
<dbReference type="GO" id="GO:0016887">
    <property type="term" value="F:ATP hydrolysis activity"/>
    <property type="evidence" value="ECO:0007669"/>
    <property type="project" value="InterPro"/>
</dbReference>
<evidence type="ECO:0000256" key="8">
    <source>
        <dbReference type="SAM" id="Phobius"/>
    </source>
</evidence>
<feature type="transmembrane region" description="Helical" evidence="8">
    <location>
        <begin position="21"/>
        <end position="43"/>
    </location>
</feature>
<evidence type="ECO:0000259" key="9">
    <source>
        <dbReference type="PROSITE" id="PS50893"/>
    </source>
</evidence>
<dbReference type="InterPro" id="IPR017871">
    <property type="entry name" value="ABC_transporter-like_CS"/>
</dbReference>
<gene>
    <name evidence="11" type="ORF">FO442_08210</name>
</gene>
<dbReference type="GO" id="GO:0015421">
    <property type="term" value="F:ABC-type oligopeptide transporter activity"/>
    <property type="evidence" value="ECO:0007669"/>
    <property type="project" value="TreeGrafter"/>
</dbReference>
<keyword evidence="2" id="KW-0813">Transport</keyword>
<dbReference type="SUPFAM" id="SSF90123">
    <property type="entry name" value="ABC transporter transmembrane region"/>
    <property type="match status" value="1"/>
</dbReference>
<feature type="transmembrane region" description="Helical" evidence="8">
    <location>
        <begin position="284"/>
        <end position="302"/>
    </location>
</feature>
<evidence type="ECO:0000256" key="5">
    <source>
        <dbReference type="ARBA" id="ARBA00022840"/>
    </source>
</evidence>
<evidence type="ECO:0000313" key="12">
    <source>
        <dbReference type="Proteomes" id="UP000316008"/>
    </source>
</evidence>
<dbReference type="PROSITE" id="PS50893">
    <property type="entry name" value="ABC_TRANSPORTER_2"/>
    <property type="match status" value="1"/>
</dbReference>
<proteinExistence type="predicted"/>
<evidence type="ECO:0000256" key="7">
    <source>
        <dbReference type="ARBA" id="ARBA00023136"/>
    </source>
</evidence>
<comment type="caution">
    <text evidence="11">The sequence shown here is derived from an EMBL/GenBank/DDBJ whole genome shotgun (WGS) entry which is preliminary data.</text>
</comment>
<dbReference type="InterPro" id="IPR011527">
    <property type="entry name" value="ABC1_TM_dom"/>
</dbReference>
<protein>
    <submittedName>
        <fullName evidence="11">ABC transporter ATP-binding protein</fullName>
    </submittedName>
</protein>
<dbReference type="SUPFAM" id="SSF52540">
    <property type="entry name" value="P-loop containing nucleoside triphosphate hydrolases"/>
    <property type="match status" value="1"/>
</dbReference>
<feature type="domain" description="ABC transporter" evidence="9">
    <location>
        <begin position="347"/>
        <end position="581"/>
    </location>
</feature>
<keyword evidence="3 8" id="KW-0812">Transmembrane</keyword>
<keyword evidence="6 8" id="KW-1133">Transmembrane helix</keyword>
<organism evidence="11 12">
    <name type="scientific">Fluviicola chungangensis</name>
    <dbReference type="NCBI Taxonomy" id="2597671"/>
    <lineage>
        <taxon>Bacteria</taxon>
        <taxon>Pseudomonadati</taxon>
        <taxon>Bacteroidota</taxon>
        <taxon>Flavobacteriia</taxon>
        <taxon>Flavobacteriales</taxon>
        <taxon>Crocinitomicaceae</taxon>
        <taxon>Fluviicola</taxon>
    </lineage>
</organism>
<dbReference type="RefSeq" id="WP_144332678.1">
    <property type="nucleotide sequence ID" value="NZ_VLPL01000003.1"/>
</dbReference>
<accession>A0A556N0K1</accession>
<keyword evidence="7 8" id="KW-0472">Membrane</keyword>
<name>A0A556N0K1_9FLAO</name>
<feature type="transmembrane region" description="Helical" evidence="8">
    <location>
        <begin position="142"/>
        <end position="161"/>
    </location>
</feature>
<keyword evidence="4" id="KW-0547">Nucleotide-binding</keyword>
<dbReference type="PROSITE" id="PS50929">
    <property type="entry name" value="ABC_TM1F"/>
    <property type="match status" value="1"/>
</dbReference>
<dbReference type="Pfam" id="PF00664">
    <property type="entry name" value="ABC_membrane"/>
    <property type="match status" value="1"/>
</dbReference>
<evidence type="ECO:0000256" key="6">
    <source>
        <dbReference type="ARBA" id="ARBA00022989"/>
    </source>
</evidence>
<evidence type="ECO:0000256" key="2">
    <source>
        <dbReference type="ARBA" id="ARBA00022448"/>
    </source>
</evidence>
<dbReference type="InterPro" id="IPR036640">
    <property type="entry name" value="ABC1_TM_sf"/>
</dbReference>